<proteinExistence type="predicted"/>
<sequence length="78" mass="7877">MALAVASAGQGPSCDPGTRDHGQAPGVPPRGAGEHAHAPLGRPAAEQLWADRTPVARVLVRGPDQAGPGPVELSVMRV</sequence>
<feature type="region of interest" description="Disordered" evidence="1">
    <location>
        <begin position="1"/>
        <end position="44"/>
    </location>
</feature>
<dbReference type="STRING" id="66430.ACS04_13840"/>
<dbReference type="EMBL" id="LFML01000052">
    <property type="protein sequence ID" value="KMO97238.1"/>
    <property type="molecule type" value="Genomic_DNA"/>
</dbReference>
<accession>A0A0J6XR29</accession>
<keyword evidence="3" id="KW-1185">Reference proteome</keyword>
<dbReference type="OrthoDB" id="4324889at2"/>
<dbReference type="RefSeq" id="WP_048476886.1">
    <property type="nucleotide sequence ID" value="NZ_JBIRUD010000013.1"/>
</dbReference>
<name>A0A0J6XR29_9ACTN</name>
<gene>
    <name evidence="2" type="ORF">ACS04_13840</name>
</gene>
<evidence type="ECO:0000256" key="1">
    <source>
        <dbReference type="SAM" id="MobiDB-lite"/>
    </source>
</evidence>
<evidence type="ECO:0000313" key="3">
    <source>
        <dbReference type="Proteomes" id="UP000035932"/>
    </source>
</evidence>
<reference evidence="2 3" key="1">
    <citation type="submission" date="2015-06" db="EMBL/GenBank/DDBJ databases">
        <title>Recapitulation of the evolution of biosynthetic gene clusters reveals hidden chemical diversity on bacterial genomes.</title>
        <authorList>
            <person name="Cruz-Morales P."/>
            <person name="Martinez-Guerrero C."/>
            <person name="Morales-Escalante M.A."/>
            <person name="Yanez-Guerra L.A."/>
            <person name="Kopp J.F."/>
            <person name="Feldmann J."/>
            <person name="Ramos-Aboites H.E."/>
            <person name="Barona-Gomez F."/>
        </authorList>
    </citation>
    <scope>NUCLEOTIDE SEQUENCE [LARGE SCALE GENOMIC DNA]</scope>
    <source>
        <strain evidence="2 3">ATCC 31245</strain>
    </source>
</reference>
<organism evidence="2 3">
    <name type="scientific">Streptomyces roseus</name>
    <dbReference type="NCBI Taxonomy" id="66430"/>
    <lineage>
        <taxon>Bacteria</taxon>
        <taxon>Bacillati</taxon>
        <taxon>Actinomycetota</taxon>
        <taxon>Actinomycetes</taxon>
        <taxon>Kitasatosporales</taxon>
        <taxon>Streptomycetaceae</taxon>
        <taxon>Streptomyces</taxon>
    </lineage>
</organism>
<dbReference type="Proteomes" id="UP000035932">
    <property type="component" value="Unassembled WGS sequence"/>
</dbReference>
<dbReference type="PATRIC" id="fig|66430.4.peg.5201"/>
<protein>
    <submittedName>
        <fullName evidence="2">Uncharacterized protein</fullName>
    </submittedName>
</protein>
<evidence type="ECO:0000313" key="2">
    <source>
        <dbReference type="EMBL" id="KMO97238.1"/>
    </source>
</evidence>
<comment type="caution">
    <text evidence="2">The sequence shown here is derived from an EMBL/GenBank/DDBJ whole genome shotgun (WGS) entry which is preliminary data.</text>
</comment>
<dbReference type="AlphaFoldDB" id="A0A0J6XR29"/>